<reference evidence="3 4" key="1">
    <citation type="journal article" date="2019" name="G3 (Bethesda)">
        <title>Sequencing of a Wild Apple (Malus baccata) Genome Unravels the Differences Between Cultivated and Wild Apple Species Regarding Disease Resistance and Cold Tolerance.</title>
        <authorList>
            <person name="Chen X."/>
        </authorList>
    </citation>
    <scope>NUCLEOTIDE SEQUENCE [LARGE SCALE GENOMIC DNA]</scope>
    <source>
        <strain evidence="4">cv. Shandingzi</strain>
        <tissue evidence="3">Leaves</tissue>
    </source>
</reference>
<comment type="caution">
    <text evidence="3">The sequence shown here is derived from an EMBL/GenBank/DDBJ whole genome shotgun (WGS) entry which is preliminary data.</text>
</comment>
<keyword evidence="2" id="KW-0472">Membrane</keyword>
<dbReference type="AlphaFoldDB" id="A0A540MFE4"/>
<feature type="transmembrane region" description="Helical" evidence="2">
    <location>
        <begin position="277"/>
        <end position="305"/>
    </location>
</feature>
<sequence length="310" mass="34763">MTYSSTPPMTTMHTSFTGQNQSYAMPSSMPSHLSKVVRCGKGQFHSNNGPRFNTYQYFPQFSPGVLGSSPSLYPSSLPSEITTHQICSQQDHVDADCLSASSNVVMGFVGYPNVGHSVSEQHKSDVSENEHSVDDDGEDELEFDRVLEDLKSFDLANELATTKKVTVRTPPEPHKRHKHHETPLQSHFNVEIHTQTVVHEFCGFYVLRLCKGGRIFDIQLGYHMRISDKGGGTKFTLIWLLWYTRYNGKIHGLFSHKLQEGSHLIRSGDATWENLEYFAIAITIVVIAVPGGLLLVVTFSLPFLIKYIAK</sequence>
<feature type="region of interest" description="Disordered" evidence="1">
    <location>
        <begin position="1"/>
        <end position="24"/>
    </location>
</feature>
<dbReference type="Proteomes" id="UP000315295">
    <property type="component" value="Unassembled WGS sequence"/>
</dbReference>
<keyword evidence="2" id="KW-1133">Transmembrane helix</keyword>
<feature type="compositionally biased region" description="Low complexity" evidence="1">
    <location>
        <begin position="1"/>
        <end position="17"/>
    </location>
</feature>
<evidence type="ECO:0000313" key="3">
    <source>
        <dbReference type="EMBL" id="TQD97467.1"/>
    </source>
</evidence>
<name>A0A540MFE4_MALBA</name>
<dbReference type="EMBL" id="VIEB01000272">
    <property type="protein sequence ID" value="TQD97467.1"/>
    <property type="molecule type" value="Genomic_DNA"/>
</dbReference>
<dbReference type="STRING" id="106549.A0A540MFE4"/>
<evidence type="ECO:0000313" key="4">
    <source>
        <dbReference type="Proteomes" id="UP000315295"/>
    </source>
</evidence>
<evidence type="ECO:0000256" key="1">
    <source>
        <dbReference type="SAM" id="MobiDB-lite"/>
    </source>
</evidence>
<feature type="compositionally biased region" description="Basic and acidic residues" evidence="1">
    <location>
        <begin position="119"/>
        <end position="134"/>
    </location>
</feature>
<accession>A0A540MFE4</accession>
<dbReference type="Gene3D" id="1.20.1110.10">
    <property type="entry name" value="Calcium-transporting ATPase, transmembrane domain"/>
    <property type="match status" value="1"/>
</dbReference>
<keyword evidence="4" id="KW-1185">Reference proteome</keyword>
<keyword evidence="2" id="KW-0812">Transmembrane</keyword>
<protein>
    <submittedName>
        <fullName evidence="3">Uncharacterized protein</fullName>
    </submittedName>
</protein>
<feature type="region of interest" description="Disordered" evidence="1">
    <location>
        <begin position="118"/>
        <end position="138"/>
    </location>
</feature>
<organism evidence="3 4">
    <name type="scientific">Malus baccata</name>
    <name type="common">Siberian crab apple</name>
    <name type="synonym">Pyrus baccata</name>
    <dbReference type="NCBI Taxonomy" id="106549"/>
    <lineage>
        <taxon>Eukaryota</taxon>
        <taxon>Viridiplantae</taxon>
        <taxon>Streptophyta</taxon>
        <taxon>Embryophyta</taxon>
        <taxon>Tracheophyta</taxon>
        <taxon>Spermatophyta</taxon>
        <taxon>Magnoliopsida</taxon>
        <taxon>eudicotyledons</taxon>
        <taxon>Gunneridae</taxon>
        <taxon>Pentapetalae</taxon>
        <taxon>rosids</taxon>
        <taxon>fabids</taxon>
        <taxon>Rosales</taxon>
        <taxon>Rosaceae</taxon>
        <taxon>Amygdaloideae</taxon>
        <taxon>Maleae</taxon>
        <taxon>Malus</taxon>
    </lineage>
</organism>
<evidence type="ECO:0000256" key="2">
    <source>
        <dbReference type="SAM" id="Phobius"/>
    </source>
</evidence>
<gene>
    <name evidence="3" type="ORF">C1H46_016928</name>
</gene>
<proteinExistence type="predicted"/>